<dbReference type="KEGG" id="cted:CTEST_12990"/>
<dbReference type="InterPro" id="IPR010499">
    <property type="entry name" value="AraC_E-bd"/>
</dbReference>
<dbReference type="STRING" id="136857.CTEST_12990"/>
<reference evidence="4" key="2">
    <citation type="submission" date="2015-05" db="EMBL/GenBank/DDBJ databases">
        <title>Complete genome sequence of Corynebacterium testudinoris DSM 44614, recovered from necrotic lesions in the mouth of a tortoise.</title>
        <authorList>
            <person name="Ruckert C."/>
            <person name="Albersmeier A."/>
            <person name="Winkler A."/>
            <person name="Tauch A."/>
        </authorList>
    </citation>
    <scope>NUCLEOTIDE SEQUENCE [LARGE SCALE GENOMIC DNA]</scope>
    <source>
        <strain evidence="4">DSM 44614</strain>
    </source>
</reference>
<protein>
    <submittedName>
        <fullName evidence="3">Transcriptional regulator, effector-binding domain/component</fullName>
    </submittedName>
</protein>
<sequence>MTDFSVDEARAVSTAIVRVENAPMNALEPIFDATFAALGPLIETAGISPMGAPFAMYSRFSDDWQHCDIEVGVPVEVALPQAIEIPGADGKPIFIEPSELPGGKVATMLYVGAYDGLKGAWESFTDALTEEGYRPDMPCWEVYLTEPTPEADPNTMRTGLNTRVE</sequence>
<dbReference type="EMBL" id="CP011545">
    <property type="protein sequence ID" value="AKK10001.1"/>
    <property type="molecule type" value="Genomic_DNA"/>
</dbReference>
<evidence type="ECO:0000259" key="2">
    <source>
        <dbReference type="SMART" id="SM00871"/>
    </source>
</evidence>
<name>A0A0G3H9C2_9CORY</name>
<evidence type="ECO:0000313" key="3">
    <source>
        <dbReference type="EMBL" id="AKK10001.1"/>
    </source>
</evidence>
<gene>
    <name evidence="3" type="ORF">CTEST_12990</name>
</gene>
<dbReference type="SMART" id="SM00871">
    <property type="entry name" value="AraC_E_bind"/>
    <property type="match status" value="1"/>
</dbReference>
<evidence type="ECO:0000256" key="1">
    <source>
        <dbReference type="SAM" id="MobiDB-lite"/>
    </source>
</evidence>
<dbReference type="AlphaFoldDB" id="A0A0G3H9C2"/>
<feature type="region of interest" description="Disordered" evidence="1">
    <location>
        <begin position="146"/>
        <end position="165"/>
    </location>
</feature>
<accession>A0A0G3H9C2</accession>
<organism evidence="3 4">
    <name type="scientific">Corynebacterium testudinoris</name>
    <dbReference type="NCBI Taxonomy" id="136857"/>
    <lineage>
        <taxon>Bacteria</taxon>
        <taxon>Bacillati</taxon>
        <taxon>Actinomycetota</taxon>
        <taxon>Actinomycetes</taxon>
        <taxon>Mycobacteriales</taxon>
        <taxon>Corynebacteriaceae</taxon>
        <taxon>Corynebacterium</taxon>
    </lineage>
</organism>
<dbReference type="InterPro" id="IPR011256">
    <property type="entry name" value="Reg_factor_effector_dom_sf"/>
</dbReference>
<dbReference type="Proteomes" id="UP000035540">
    <property type="component" value="Chromosome"/>
</dbReference>
<dbReference type="SUPFAM" id="SSF55136">
    <property type="entry name" value="Probable bacterial effector-binding domain"/>
    <property type="match status" value="1"/>
</dbReference>
<dbReference type="PATRIC" id="fig|136857.5.peg.2563"/>
<reference evidence="3 4" key="1">
    <citation type="journal article" date="2015" name="Genome Announc.">
        <title>Complete Genome Sequence of the Type Strain Corynebacterium testudinoris DSM 44614, Recovered from Necrotic Lesions in the Mouth of a Tortoise.</title>
        <authorList>
            <person name="Ruckert C."/>
            <person name="Kriete M."/>
            <person name="Jaenicke S."/>
            <person name="Winkler A."/>
            <person name="Tauch A."/>
        </authorList>
    </citation>
    <scope>NUCLEOTIDE SEQUENCE [LARGE SCALE GENOMIC DNA]</scope>
    <source>
        <strain evidence="3 4">DSM 44614</strain>
    </source>
</reference>
<dbReference type="Gene3D" id="3.20.80.10">
    <property type="entry name" value="Regulatory factor, effector binding domain"/>
    <property type="match status" value="1"/>
</dbReference>
<keyword evidence="4" id="KW-1185">Reference proteome</keyword>
<proteinExistence type="predicted"/>
<dbReference type="OrthoDB" id="64208at2"/>
<dbReference type="InterPro" id="IPR029442">
    <property type="entry name" value="GyrI-like"/>
</dbReference>
<dbReference type="Pfam" id="PF06445">
    <property type="entry name" value="GyrI-like"/>
    <property type="match status" value="1"/>
</dbReference>
<feature type="domain" description="AraC effector-binding" evidence="2">
    <location>
        <begin position="2"/>
        <end position="165"/>
    </location>
</feature>
<feature type="compositionally biased region" description="Polar residues" evidence="1">
    <location>
        <begin position="155"/>
        <end position="165"/>
    </location>
</feature>
<evidence type="ECO:0000313" key="4">
    <source>
        <dbReference type="Proteomes" id="UP000035540"/>
    </source>
</evidence>
<dbReference type="RefSeq" id="WP_047254074.1">
    <property type="nucleotide sequence ID" value="NZ_CP011545.1"/>
</dbReference>